<sequence>MNDEIVIVENVDDIPESLLPFSSTQSDYALNLQYPGLLSISEATQLKTPEALEPLRTFKSGVISFTGPARRSTVLETLSSSPKMPALLLLAKDENASLSGESYSHMNRKAISVSPNFASPSSESQRPLINASKTQSWVHHEVEILDNLPRPDLYRHGRQLVPEDVSIQIPLLQSDKIRRILDPEATSVITVSMRGSVDLVDIVPLRYVEK</sequence>
<dbReference type="AlphaFoldDB" id="A0A9P7K666"/>
<evidence type="ECO:0000313" key="2">
    <source>
        <dbReference type="Proteomes" id="UP000717328"/>
    </source>
</evidence>
<reference evidence="1" key="2">
    <citation type="submission" date="2021-10" db="EMBL/GenBank/DDBJ databases">
        <title>Phylogenomics reveals ancestral predisposition of the termite-cultivated fungus Termitomyces towards a domesticated lifestyle.</title>
        <authorList>
            <person name="Auxier B."/>
            <person name="Grum-Grzhimaylo A."/>
            <person name="Cardenas M.E."/>
            <person name="Lodge J.D."/>
            <person name="Laessoe T."/>
            <person name="Pedersen O."/>
            <person name="Smith M.E."/>
            <person name="Kuyper T.W."/>
            <person name="Franco-Molano E.A."/>
            <person name="Baroni T.J."/>
            <person name="Aanen D.K."/>
        </authorList>
    </citation>
    <scope>NUCLEOTIDE SEQUENCE</scope>
    <source>
        <strain evidence="1">D49</strain>
    </source>
</reference>
<dbReference type="EMBL" id="JABCKI010005923">
    <property type="protein sequence ID" value="KAG5636511.1"/>
    <property type="molecule type" value="Genomic_DNA"/>
</dbReference>
<comment type="caution">
    <text evidence="1">The sequence shown here is derived from an EMBL/GenBank/DDBJ whole genome shotgun (WGS) entry which is preliminary data.</text>
</comment>
<name>A0A9P7K666_9AGAR</name>
<accession>A0A9P7K666</accession>
<gene>
    <name evidence="1" type="ORF">H0H81_007770</name>
</gene>
<dbReference type="Proteomes" id="UP000717328">
    <property type="component" value="Unassembled WGS sequence"/>
</dbReference>
<evidence type="ECO:0000313" key="1">
    <source>
        <dbReference type="EMBL" id="KAG5636511.1"/>
    </source>
</evidence>
<protein>
    <submittedName>
        <fullName evidence="1">Uncharacterized protein</fullName>
    </submittedName>
</protein>
<keyword evidence="2" id="KW-1185">Reference proteome</keyword>
<proteinExistence type="predicted"/>
<dbReference type="OrthoDB" id="3045593at2759"/>
<organism evidence="1 2">
    <name type="scientific">Sphagnurus paluster</name>
    <dbReference type="NCBI Taxonomy" id="117069"/>
    <lineage>
        <taxon>Eukaryota</taxon>
        <taxon>Fungi</taxon>
        <taxon>Dikarya</taxon>
        <taxon>Basidiomycota</taxon>
        <taxon>Agaricomycotina</taxon>
        <taxon>Agaricomycetes</taxon>
        <taxon>Agaricomycetidae</taxon>
        <taxon>Agaricales</taxon>
        <taxon>Tricholomatineae</taxon>
        <taxon>Lyophyllaceae</taxon>
        <taxon>Sphagnurus</taxon>
    </lineage>
</organism>
<reference evidence="1" key="1">
    <citation type="submission" date="2021-02" db="EMBL/GenBank/DDBJ databases">
        <authorList>
            <person name="Nieuwenhuis M."/>
            <person name="Van De Peppel L.J.J."/>
        </authorList>
    </citation>
    <scope>NUCLEOTIDE SEQUENCE</scope>
    <source>
        <strain evidence="1">D49</strain>
    </source>
</reference>